<dbReference type="AlphaFoldDB" id="A0AAV0CMA5"/>
<reference evidence="1" key="1">
    <citation type="submission" date="2022-07" db="EMBL/GenBank/DDBJ databases">
        <authorList>
            <person name="Macas J."/>
            <person name="Novak P."/>
            <person name="Neumann P."/>
        </authorList>
    </citation>
    <scope>NUCLEOTIDE SEQUENCE</scope>
</reference>
<sequence length="151" mass="16665">MVGGLNYLTHTKPDLAYCVSIVSRYMQKPTKQHLGAARRILRYVAGTLEFGLWYSSVKEFKLRGYSDSDWAGCVDDRKSMSGLVFDLGSGTVTWSSKKQETIALSSSEAEYVAAGSATKQALWISKLLTDLGCMQTESVELWCDNKSAIAM</sequence>
<accession>A0AAV0CMA5</accession>
<dbReference type="CDD" id="cd09272">
    <property type="entry name" value="RNase_HI_RT_Ty1"/>
    <property type="match status" value="1"/>
</dbReference>
<protein>
    <recommendedName>
        <fullName evidence="3">Reverse transcriptase Ty1/copia-type domain-containing protein</fullName>
    </recommendedName>
</protein>
<evidence type="ECO:0000313" key="2">
    <source>
        <dbReference type="Proteomes" id="UP001152523"/>
    </source>
</evidence>
<evidence type="ECO:0008006" key="3">
    <source>
        <dbReference type="Google" id="ProtNLM"/>
    </source>
</evidence>
<dbReference type="Proteomes" id="UP001152523">
    <property type="component" value="Unassembled WGS sequence"/>
</dbReference>
<keyword evidence="2" id="KW-1185">Reference proteome</keyword>
<name>A0AAV0CMA5_9ASTE</name>
<evidence type="ECO:0000313" key="1">
    <source>
        <dbReference type="EMBL" id="CAH9079836.1"/>
    </source>
</evidence>
<organism evidence="1 2">
    <name type="scientific">Cuscuta epithymum</name>
    <dbReference type="NCBI Taxonomy" id="186058"/>
    <lineage>
        <taxon>Eukaryota</taxon>
        <taxon>Viridiplantae</taxon>
        <taxon>Streptophyta</taxon>
        <taxon>Embryophyta</taxon>
        <taxon>Tracheophyta</taxon>
        <taxon>Spermatophyta</taxon>
        <taxon>Magnoliopsida</taxon>
        <taxon>eudicotyledons</taxon>
        <taxon>Gunneridae</taxon>
        <taxon>Pentapetalae</taxon>
        <taxon>asterids</taxon>
        <taxon>lamiids</taxon>
        <taxon>Solanales</taxon>
        <taxon>Convolvulaceae</taxon>
        <taxon>Cuscuteae</taxon>
        <taxon>Cuscuta</taxon>
        <taxon>Cuscuta subgen. Cuscuta</taxon>
    </lineage>
</organism>
<proteinExistence type="predicted"/>
<dbReference type="EMBL" id="CAMAPF010000033">
    <property type="protein sequence ID" value="CAH9079836.1"/>
    <property type="molecule type" value="Genomic_DNA"/>
</dbReference>
<dbReference type="PANTHER" id="PTHR11439">
    <property type="entry name" value="GAG-POL-RELATED RETROTRANSPOSON"/>
    <property type="match status" value="1"/>
</dbReference>
<dbReference type="PANTHER" id="PTHR11439:SF463">
    <property type="entry name" value="REVERSE TRANSCRIPTASE TY1_COPIA-TYPE DOMAIN-CONTAINING PROTEIN"/>
    <property type="match status" value="1"/>
</dbReference>
<comment type="caution">
    <text evidence="1">The sequence shown here is derived from an EMBL/GenBank/DDBJ whole genome shotgun (WGS) entry which is preliminary data.</text>
</comment>
<gene>
    <name evidence="1" type="ORF">CEPIT_LOCUS7073</name>
</gene>